<proteinExistence type="predicted"/>
<dbReference type="InterPro" id="IPR029063">
    <property type="entry name" value="SAM-dependent_MTases_sf"/>
</dbReference>
<organism evidence="1">
    <name type="scientific">hydrocarbon metagenome</name>
    <dbReference type="NCBI Taxonomy" id="938273"/>
    <lineage>
        <taxon>unclassified sequences</taxon>
        <taxon>metagenomes</taxon>
        <taxon>ecological metagenomes</taxon>
    </lineage>
</organism>
<dbReference type="PANTHER" id="PTHR38451">
    <property type="entry name" value="TRNA (ADENINE(22)-N(1))-METHYLTRANSFERASE"/>
    <property type="match status" value="1"/>
</dbReference>
<gene>
    <name evidence="1" type="ORF">ASZ90_017883</name>
</gene>
<dbReference type="GO" id="GO:0032259">
    <property type="term" value="P:methylation"/>
    <property type="evidence" value="ECO:0007669"/>
    <property type="project" value="UniProtKB-KW"/>
</dbReference>
<name>A0A0W8E7Y3_9ZZZZ</name>
<evidence type="ECO:0000313" key="1">
    <source>
        <dbReference type="EMBL" id="KUG04744.1"/>
    </source>
</evidence>
<dbReference type="InterPro" id="IPR006901">
    <property type="entry name" value="TrmK"/>
</dbReference>
<comment type="caution">
    <text evidence="1">The sequence shown here is derived from an EMBL/GenBank/DDBJ whole genome shotgun (WGS) entry which is preliminary data.</text>
</comment>
<reference evidence="1" key="1">
    <citation type="journal article" date="2015" name="Proc. Natl. Acad. Sci. U.S.A.">
        <title>Networks of energetic and metabolic interactions define dynamics in microbial communities.</title>
        <authorList>
            <person name="Embree M."/>
            <person name="Liu J.K."/>
            <person name="Al-Bassam M.M."/>
            <person name="Zengler K."/>
        </authorList>
    </citation>
    <scope>NUCLEOTIDE SEQUENCE</scope>
</reference>
<dbReference type="PANTHER" id="PTHR38451:SF1">
    <property type="entry name" value="TRNA (ADENINE(22)-N(1))-METHYLTRANSFERASE"/>
    <property type="match status" value="1"/>
</dbReference>
<dbReference type="AlphaFoldDB" id="A0A0W8E7Y3"/>
<accession>A0A0W8E7Y3</accession>
<dbReference type="Gene3D" id="3.40.50.150">
    <property type="entry name" value="Vaccinia Virus protein VP39"/>
    <property type="match status" value="1"/>
</dbReference>
<dbReference type="EMBL" id="LNQE01001842">
    <property type="protein sequence ID" value="KUG04744.1"/>
    <property type="molecule type" value="Genomic_DNA"/>
</dbReference>
<dbReference type="GO" id="GO:0160105">
    <property type="term" value="F:tRNA (adenine(22)-N1)-methyltransferase activity"/>
    <property type="evidence" value="ECO:0007669"/>
    <property type="project" value="InterPro"/>
</dbReference>
<protein>
    <submittedName>
        <fullName evidence="1">Putative trna-m1a22 methylase</fullName>
    </submittedName>
</protein>
<dbReference type="PIRSF" id="PIRSF018637">
    <property type="entry name" value="TrmK"/>
    <property type="match status" value="1"/>
</dbReference>
<keyword evidence="1" id="KW-0808">Transferase</keyword>
<dbReference type="Pfam" id="PF12847">
    <property type="entry name" value="Methyltransf_18"/>
    <property type="match status" value="1"/>
</dbReference>
<keyword evidence="1" id="KW-0489">Methyltransferase</keyword>
<sequence length="230" mass="25486">MITDRLLAISKMIIAGQAAADIGSDHARLPIYLVENHLVPRVIATELADGPFLRAREAVINSSCRDLIELRQGDGLQALQKGEAASVVIAGMGGDTIYSILSHDWEKAASFPRFIFQPMSRPYMLRAALAEQGWPILDEMLVTENKRIFVIICSTPGKNPYRLSRLELDIGPIILQARDNDTAKLYLGQWMAKYKAVCQSLSQSNTSENLSLKLDYEQRITALEVIIDAG</sequence>